<protein>
    <recommendedName>
        <fullName evidence="5">AN1-type domain-containing protein</fullName>
    </recommendedName>
</protein>
<dbReference type="SUPFAM" id="SSF118310">
    <property type="entry name" value="AN1-like Zinc finger"/>
    <property type="match status" value="2"/>
</dbReference>
<name>A0AAD4LRD6_9AGAM</name>
<evidence type="ECO:0000256" key="2">
    <source>
        <dbReference type="ARBA" id="ARBA00022771"/>
    </source>
</evidence>
<dbReference type="SMART" id="SM00154">
    <property type="entry name" value="ZnF_AN1"/>
    <property type="match status" value="1"/>
</dbReference>
<keyword evidence="2 4" id="KW-0863">Zinc-finger</keyword>
<evidence type="ECO:0000256" key="1">
    <source>
        <dbReference type="ARBA" id="ARBA00022723"/>
    </source>
</evidence>
<keyword evidence="3" id="KW-0862">Zinc</keyword>
<dbReference type="PROSITE" id="PS51039">
    <property type="entry name" value="ZF_AN1"/>
    <property type="match status" value="1"/>
</dbReference>
<sequence>MDLAPIGAHCSLPSCRALDLLPIRCRCDHQFCKDHIFPDTHDCPVDPSQALRDASSHELQKLRRCSFASCNKPSLDAFVGDSAGDEGRISALCTRCKLGYCAAHRDASQHACLAPEPTPPPKNEAAHALLAKHFPNAGAASSNRATSTRKIPTDPKKLAQLQQVELMRMRHRAAPADPKDKPGSVGVDQRLHVKASYRGDREGVEKTFWFRKSVGTGRALDLLARHFNVRTTGPLLLYRRDMTNQGELVLLETDRLLREQTEDGCELVLSSD</sequence>
<evidence type="ECO:0000313" key="6">
    <source>
        <dbReference type="EMBL" id="KAH9001668.1"/>
    </source>
</evidence>
<evidence type="ECO:0000256" key="4">
    <source>
        <dbReference type="PROSITE-ProRule" id="PRU00449"/>
    </source>
</evidence>
<dbReference type="PANTHER" id="PTHR14677">
    <property type="entry name" value="ARSENITE INDUCUBLE RNA ASSOCIATED PROTEIN AIP-1-RELATED"/>
    <property type="match status" value="1"/>
</dbReference>
<gene>
    <name evidence="6" type="ORF">EDB92DRAFT_88513</name>
</gene>
<dbReference type="Proteomes" id="UP001201163">
    <property type="component" value="Unassembled WGS sequence"/>
</dbReference>
<organism evidence="6 7">
    <name type="scientific">Lactarius akahatsu</name>
    <dbReference type="NCBI Taxonomy" id="416441"/>
    <lineage>
        <taxon>Eukaryota</taxon>
        <taxon>Fungi</taxon>
        <taxon>Dikarya</taxon>
        <taxon>Basidiomycota</taxon>
        <taxon>Agaricomycotina</taxon>
        <taxon>Agaricomycetes</taxon>
        <taxon>Russulales</taxon>
        <taxon>Russulaceae</taxon>
        <taxon>Lactarius</taxon>
    </lineage>
</organism>
<keyword evidence="7" id="KW-1185">Reference proteome</keyword>
<evidence type="ECO:0000259" key="5">
    <source>
        <dbReference type="PROSITE" id="PS51039"/>
    </source>
</evidence>
<accession>A0AAD4LRD6</accession>
<evidence type="ECO:0000313" key="7">
    <source>
        <dbReference type="Proteomes" id="UP001201163"/>
    </source>
</evidence>
<dbReference type="GO" id="GO:0005737">
    <property type="term" value="C:cytoplasm"/>
    <property type="evidence" value="ECO:0007669"/>
    <property type="project" value="TreeGrafter"/>
</dbReference>
<dbReference type="EMBL" id="JAKELL010000001">
    <property type="protein sequence ID" value="KAH9001668.1"/>
    <property type="molecule type" value="Genomic_DNA"/>
</dbReference>
<comment type="caution">
    <text evidence="6">The sequence shown here is derived from an EMBL/GenBank/DDBJ whole genome shotgun (WGS) entry which is preliminary data.</text>
</comment>
<dbReference type="InterPro" id="IPR000058">
    <property type="entry name" value="Znf_AN1"/>
</dbReference>
<keyword evidence="1" id="KW-0479">Metal-binding</keyword>
<evidence type="ECO:0000256" key="3">
    <source>
        <dbReference type="ARBA" id="ARBA00022833"/>
    </source>
</evidence>
<feature type="domain" description="AN1-type" evidence="5">
    <location>
        <begin position="4"/>
        <end position="51"/>
    </location>
</feature>
<dbReference type="Gene3D" id="4.10.1110.10">
    <property type="entry name" value="AN1-like Zinc finger"/>
    <property type="match status" value="2"/>
</dbReference>
<dbReference type="InterPro" id="IPR035896">
    <property type="entry name" value="AN1-like_Znf"/>
</dbReference>
<dbReference type="GO" id="GO:0008270">
    <property type="term" value="F:zinc ion binding"/>
    <property type="evidence" value="ECO:0007669"/>
    <property type="project" value="UniProtKB-KW"/>
</dbReference>
<dbReference type="PANTHER" id="PTHR14677:SF20">
    <property type="entry name" value="ZINC FINGER AN1-TYPE CONTAINING 2A-RELATED"/>
    <property type="match status" value="1"/>
</dbReference>
<proteinExistence type="predicted"/>
<dbReference type="AlphaFoldDB" id="A0AAD4LRD6"/>
<reference evidence="6" key="1">
    <citation type="submission" date="2022-01" db="EMBL/GenBank/DDBJ databases">
        <title>Comparative genomics reveals a dynamic genome evolution in the ectomycorrhizal milk-cap (Lactarius) mushrooms.</title>
        <authorList>
            <consortium name="DOE Joint Genome Institute"/>
            <person name="Lebreton A."/>
            <person name="Tang N."/>
            <person name="Kuo A."/>
            <person name="LaButti K."/>
            <person name="Drula E."/>
            <person name="Barry K."/>
            <person name="Clum A."/>
            <person name="Lipzen A."/>
            <person name="Mousain D."/>
            <person name="Ng V."/>
            <person name="Wang R."/>
            <person name="Wang X."/>
            <person name="Dai Y."/>
            <person name="Henrissat B."/>
            <person name="Grigoriev I.V."/>
            <person name="Guerin-Laguette A."/>
            <person name="Yu F."/>
            <person name="Martin F.M."/>
        </authorList>
    </citation>
    <scope>NUCLEOTIDE SEQUENCE</scope>
    <source>
        <strain evidence="6">QP</strain>
    </source>
</reference>
<dbReference type="Pfam" id="PF01428">
    <property type="entry name" value="zf-AN1"/>
    <property type="match status" value="1"/>
</dbReference>